<organism evidence="2 3">
    <name type="scientific">Streptomyces chengmaiensis</name>
    <dbReference type="NCBI Taxonomy" id="3040919"/>
    <lineage>
        <taxon>Bacteria</taxon>
        <taxon>Bacillati</taxon>
        <taxon>Actinomycetota</taxon>
        <taxon>Actinomycetes</taxon>
        <taxon>Kitasatosporales</taxon>
        <taxon>Streptomycetaceae</taxon>
        <taxon>Streptomyces</taxon>
    </lineage>
</organism>
<reference evidence="2 3" key="1">
    <citation type="submission" date="2023-04" db="EMBL/GenBank/DDBJ databases">
        <title>Streptomyces chengmaiensis sp. nov. isolated from the stem of mangrove plant in Hainan.</title>
        <authorList>
            <person name="Huang X."/>
            <person name="Zhou S."/>
            <person name="Chu X."/>
            <person name="Xie Y."/>
            <person name="Lin Y."/>
        </authorList>
    </citation>
    <scope>NUCLEOTIDE SEQUENCE [LARGE SCALE GENOMIC DNA]</scope>
    <source>
        <strain evidence="2 3">HNM0663</strain>
    </source>
</reference>
<evidence type="ECO:0000313" key="3">
    <source>
        <dbReference type="Proteomes" id="UP001223144"/>
    </source>
</evidence>
<accession>A0ABT6HRG6</accession>
<name>A0ABT6HRG6_9ACTN</name>
<evidence type="ECO:0000256" key="1">
    <source>
        <dbReference type="SAM" id="MobiDB-lite"/>
    </source>
</evidence>
<feature type="region of interest" description="Disordered" evidence="1">
    <location>
        <begin position="81"/>
        <end position="116"/>
    </location>
</feature>
<protein>
    <recommendedName>
        <fullName evidence="4">Excreted virulence factor EspC (Type VII ESX diderm)</fullName>
    </recommendedName>
</protein>
<feature type="compositionally biased region" description="Basic and acidic residues" evidence="1">
    <location>
        <begin position="91"/>
        <end position="100"/>
    </location>
</feature>
<dbReference type="Proteomes" id="UP001223144">
    <property type="component" value="Unassembled WGS sequence"/>
</dbReference>
<dbReference type="EMBL" id="JARWBG010000025">
    <property type="protein sequence ID" value="MDH2391296.1"/>
    <property type="molecule type" value="Genomic_DNA"/>
</dbReference>
<proteinExistence type="predicted"/>
<keyword evidence="3" id="KW-1185">Reference proteome</keyword>
<evidence type="ECO:0008006" key="4">
    <source>
        <dbReference type="Google" id="ProtNLM"/>
    </source>
</evidence>
<dbReference type="RefSeq" id="WP_279930104.1">
    <property type="nucleotide sequence ID" value="NZ_JARWBG010000025.1"/>
</dbReference>
<evidence type="ECO:0000313" key="2">
    <source>
        <dbReference type="EMBL" id="MDH2391296.1"/>
    </source>
</evidence>
<gene>
    <name evidence="2" type="ORF">QCN29_21425</name>
</gene>
<comment type="caution">
    <text evidence="2">The sequence shown here is derived from an EMBL/GenBank/DDBJ whole genome shotgun (WGS) entry which is preliminary data.</text>
</comment>
<sequence length="116" mass="12148">MGTPLGGTGGFWIEADDVQKAGAAARKVAQDIPADIKTLYKPTDNAVKGLPGWRTAKALDECVDAWAKALRSLAGLVDGAGDAVSASGKASRNEDDERRRAFQGLPPYTYGAGMPR</sequence>